<dbReference type="EMBL" id="CAJPDS010000006">
    <property type="protein sequence ID" value="CAF9908166.1"/>
    <property type="molecule type" value="Genomic_DNA"/>
</dbReference>
<dbReference type="OrthoDB" id="295656at2759"/>
<dbReference type="InterPro" id="IPR036388">
    <property type="entry name" value="WH-like_DNA-bd_sf"/>
</dbReference>
<evidence type="ECO:0000256" key="6">
    <source>
        <dbReference type="ARBA" id="ARBA00022790"/>
    </source>
</evidence>
<dbReference type="InterPro" id="IPR040134">
    <property type="entry name" value="PSMD12/CSN4"/>
</dbReference>
<dbReference type="InterPro" id="IPR000717">
    <property type="entry name" value="PCI_dom"/>
</dbReference>
<feature type="region of interest" description="Disordered" evidence="8">
    <location>
        <begin position="1"/>
        <end position="24"/>
    </location>
</feature>
<dbReference type="InterPro" id="IPR011990">
    <property type="entry name" value="TPR-like_helical_dom_sf"/>
</dbReference>
<evidence type="ECO:0000256" key="3">
    <source>
        <dbReference type="ARBA" id="ARBA00010417"/>
    </source>
</evidence>
<evidence type="ECO:0000256" key="5">
    <source>
        <dbReference type="ARBA" id="ARBA00022490"/>
    </source>
</evidence>
<keyword evidence="7" id="KW-0539">Nucleus</keyword>
<dbReference type="SUPFAM" id="SSF46785">
    <property type="entry name" value="Winged helix' DNA-binding domain"/>
    <property type="match status" value="1"/>
</dbReference>
<dbReference type="PANTHER" id="PTHR10855">
    <property type="entry name" value="26S PROTEASOME NON-ATPASE REGULATORY SUBUNIT 12/COP9 SIGNALOSOME COMPLEX SUBUNIT 4"/>
    <property type="match status" value="1"/>
</dbReference>
<dbReference type="AlphaFoldDB" id="A0A8H3ESK9"/>
<dbReference type="GO" id="GO:0005829">
    <property type="term" value="C:cytosol"/>
    <property type="evidence" value="ECO:0007669"/>
    <property type="project" value="TreeGrafter"/>
</dbReference>
<comment type="caution">
    <text evidence="10">The sequence shown here is derived from an EMBL/GenBank/DDBJ whole genome shotgun (WGS) entry which is preliminary data.</text>
</comment>
<dbReference type="PROSITE" id="PS50250">
    <property type="entry name" value="PCI"/>
    <property type="match status" value="1"/>
</dbReference>
<keyword evidence="6" id="KW-0736">Signalosome</keyword>
<name>A0A8H3ESK9_9LECA</name>
<dbReference type="GO" id="GO:0008180">
    <property type="term" value="C:COP9 signalosome"/>
    <property type="evidence" value="ECO:0007669"/>
    <property type="project" value="UniProtKB-KW"/>
</dbReference>
<sequence length="421" mass="46779">MASSEVTSALKKLESSSTSQQDKLPGYNDLLEKIIATPDKAHLGSSLTAFIDSILGDNLGIVNARPLLKTAVEAIRSISDIDNKISAGNHALQTLEPRVVSFEEQDATIREVLADAYQENDEFLEAARMLQGIQLESSQRRISDDSKVKTWIRICRLFLEEDDTTSAETYLNRAKNLLYKVNDQELNLQFQLSQARILDARRNFIEASQVYHTFSFSTLLEESERLRALSSAVVCAILAPAGPQRSRNLAKLYKDERSPQMEEFGILEKMFLDRLLTSKEVAAFADKLAPHQLAETADGSTVLAKAVTEHNLLAASRLYNNIGIAELGLLLDLEPEKAEEYASRMLEQGRVTGHIDQINGMIFFDGRGGNGERVNTGYTNGAVRTELRGWDFKVQGITEEVERVSSMLQAQYPEFVAKAGA</sequence>
<dbReference type="Pfam" id="PF22241">
    <property type="entry name" value="PSMD12-CSN4_N"/>
    <property type="match status" value="1"/>
</dbReference>
<evidence type="ECO:0000256" key="7">
    <source>
        <dbReference type="ARBA" id="ARBA00023242"/>
    </source>
</evidence>
<gene>
    <name evidence="10" type="ORF">HETSPECPRED_008005</name>
</gene>
<reference evidence="10" key="1">
    <citation type="submission" date="2021-03" db="EMBL/GenBank/DDBJ databases">
        <authorList>
            <person name="Tagirdzhanova G."/>
        </authorList>
    </citation>
    <scope>NUCLEOTIDE SEQUENCE</scope>
</reference>
<evidence type="ECO:0000259" key="9">
    <source>
        <dbReference type="PROSITE" id="PS50250"/>
    </source>
</evidence>
<organism evidence="10 11">
    <name type="scientific">Heterodermia speciosa</name>
    <dbReference type="NCBI Taxonomy" id="116794"/>
    <lineage>
        <taxon>Eukaryota</taxon>
        <taxon>Fungi</taxon>
        <taxon>Dikarya</taxon>
        <taxon>Ascomycota</taxon>
        <taxon>Pezizomycotina</taxon>
        <taxon>Lecanoromycetes</taxon>
        <taxon>OSLEUM clade</taxon>
        <taxon>Lecanoromycetidae</taxon>
        <taxon>Caliciales</taxon>
        <taxon>Physciaceae</taxon>
        <taxon>Heterodermia</taxon>
    </lineage>
</organism>
<comment type="similarity">
    <text evidence="3">Belongs to the CSN4 family.</text>
</comment>
<protein>
    <recommendedName>
        <fullName evidence="4">COP9 signalosome complex subunit 4</fullName>
    </recommendedName>
</protein>
<dbReference type="Pfam" id="PF01399">
    <property type="entry name" value="PCI"/>
    <property type="match status" value="1"/>
</dbReference>
<dbReference type="PANTHER" id="PTHR10855:SF2">
    <property type="entry name" value="COP9 SIGNALOSOME COMPLEX SUBUNIT 4"/>
    <property type="match status" value="1"/>
</dbReference>
<dbReference type="InterPro" id="IPR054559">
    <property type="entry name" value="PSMD12-CSN4-like_N"/>
</dbReference>
<evidence type="ECO:0000256" key="8">
    <source>
        <dbReference type="SAM" id="MobiDB-lite"/>
    </source>
</evidence>
<evidence type="ECO:0000313" key="10">
    <source>
        <dbReference type="EMBL" id="CAF9908166.1"/>
    </source>
</evidence>
<feature type="domain" description="PCI" evidence="9">
    <location>
        <begin position="199"/>
        <end position="369"/>
    </location>
</feature>
<evidence type="ECO:0000256" key="2">
    <source>
        <dbReference type="ARBA" id="ARBA00004496"/>
    </source>
</evidence>
<dbReference type="SMART" id="SM00088">
    <property type="entry name" value="PINT"/>
    <property type="match status" value="1"/>
</dbReference>
<comment type="subcellular location">
    <subcellularLocation>
        <location evidence="2">Cytoplasm</location>
    </subcellularLocation>
    <subcellularLocation>
        <location evidence="1">Nucleus</location>
    </subcellularLocation>
</comment>
<dbReference type="Gene3D" id="1.10.10.10">
    <property type="entry name" value="Winged helix-like DNA-binding domain superfamily/Winged helix DNA-binding domain"/>
    <property type="match status" value="1"/>
</dbReference>
<keyword evidence="11" id="KW-1185">Reference proteome</keyword>
<proteinExistence type="inferred from homology"/>
<dbReference type="Proteomes" id="UP000664521">
    <property type="component" value="Unassembled WGS sequence"/>
</dbReference>
<dbReference type="Gene3D" id="1.25.40.10">
    <property type="entry name" value="Tetratricopeptide repeat domain"/>
    <property type="match status" value="1"/>
</dbReference>
<evidence type="ECO:0000256" key="1">
    <source>
        <dbReference type="ARBA" id="ARBA00004123"/>
    </source>
</evidence>
<dbReference type="InterPro" id="IPR036390">
    <property type="entry name" value="WH_DNA-bd_sf"/>
</dbReference>
<evidence type="ECO:0000256" key="4">
    <source>
        <dbReference type="ARBA" id="ARBA00014881"/>
    </source>
</evidence>
<evidence type="ECO:0000313" key="11">
    <source>
        <dbReference type="Proteomes" id="UP000664521"/>
    </source>
</evidence>
<keyword evidence="5" id="KW-0963">Cytoplasm</keyword>
<accession>A0A8H3ESK9</accession>